<name>A0A2X2U3X7_9FIRM</name>
<keyword evidence="2" id="KW-1185">Reference proteome</keyword>
<evidence type="ECO:0000313" key="2">
    <source>
        <dbReference type="Proteomes" id="UP000251853"/>
    </source>
</evidence>
<reference evidence="1 2" key="1">
    <citation type="submission" date="2018-06" db="EMBL/GenBank/DDBJ databases">
        <authorList>
            <consortium name="Pathogen Informatics"/>
            <person name="Doyle S."/>
        </authorList>
    </citation>
    <scope>NUCLEOTIDE SEQUENCE [LARGE SCALE GENOMIC DNA]</scope>
    <source>
        <strain evidence="1 2">NCTC11224</strain>
    </source>
</reference>
<evidence type="ECO:0000313" key="1">
    <source>
        <dbReference type="EMBL" id="SQB11014.1"/>
    </source>
</evidence>
<sequence>MEVFVKRENWDGGIWMKLPASEEQAEQVQKELAGYHPSRMIPFIGDVKAPVAGLAHLLIGEFVFQDSNLGQLNYLAAELGSWSEQERAVFETVLQNEKPDSLLRIVEAMDHLDQYECHPEIKSLEQCGYYLFEREGRTLPVELTGYFDYEAYGRLNMKASERLTDEGLVTRIKAPKPAVGTKQNPEVVQPGSAVFRVYLAFDKRYSEKSCFYFPMTEKQLEALEEKCRTYDGDEEADYLSNIWELDQFLPPRLTFRELNQIAMEIQNLADKSTVSRKKLLASLEAEVPRDADAACRIIRNYKDYEFLSVQKLSVESYAKYLLNLHQIYIEKELEPYVRLQEYGLQKMKENGPVETTFGTLICKGHPIQEMSPSVQEFRLYNSLAVTAYWNESESFVPELLSGEELLSYESMIREKIQASLKNCLEKGLAEYLYSELLKKRVVSMMPDVEAYAGSLWGVLTVRTYGELNDRELAAVMEEWKAMADSGWGEELFYRPIRTEKGEIYIGFWDTDNNDNLFIKTEEEFRRDCLGGSQIGQERQLLM</sequence>
<protein>
    <submittedName>
        <fullName evidence="1">Antirestriction protein (ArdA)</fullName>
    </submittedName>
</protein>
<dbReference type="InterPro" id="IPR009899">
    <property type="entry name" value="ArdA"/>
</dbReference>
<organism evidence="1 2">
    <name type="scientific">Enterocloster clostridioformis</name>
    <dbReference type="NCBI Taxonomy" id="1531"/>
    <lineage>
        <taxon>Bacteria</taxon>
        <taxon>Bacillati</taxon>
        <taxon>Bacillota</taxon>
        <taxon>Clostridia</taxon>
        <taxon>Lachnospirales</taxon>
        <taxon>Lachnospiraceae</taxon>
        <taxon>Enterocloster</taxon>
    </lineage>
</organism>
<dbReference type="Gene3D" id="1.10.10.1190">
    <property type="entry name" value="Antirestriction protein ArdA, domain 3"/>
    <property type="match status" value="1"/>
</dbReference>
<dbReference type="Proteomes" id="UP000251853">
    <property type="component" value="Unassembled WGS sequence"/>
</dbReference>
<dbReference type="Pfam" id="PF07275">
    <property type="entry name" value="ArdA"/>
    <property type="match status" value="1"/>
</dbReference>
<dbReference type="EMBL" id="UAVW01000009">
    <property type="protein sequence ID" value="SQB11014.1"/>
    <property type="molecule type" value="Genomic_DNA"/>
</dbReference>
<accession>A0A2X2U3X7</accession>
<dbReference type="AlphaFoldDB" id="A0A2X2U3X7"/>
<proteinExistence type="predicted"/>
<dbReference type="RefSeq" id="WP_112481987.1">
    <property type="nucleotide sequence ID" value="NZ_JAIWZC010000001.1"/>
</dbReference>
<dbReference type="InterPro" id="IPR041893">
    <property type="entry name" value="ArdA_dom3"/>
</dbReference>
<gene>
    <name evidence="1" type="ORF">NCTC11224_02361</name>
</gene>